<feature type="domain" description="DUF1232" evidence="6">
    <location>
        <begin position="34"/>
        <end position="69"/>
    </location>
</feature>
<dbReference type="InterPro" id="IPR010652">
    <property type="entry name" value="DUF1232"/>
</dbReference>
<evidence type="ECO:0000259" key="6">
    <source>
        <dbReference type="Pfam" id="PF06803"/>
    </source>
</evidence>
<accession>A0ABQ4PZX9</accession>
<organism evidence="7 8">
    <name type="scientific">Noviherbaspirillum aridicola</name>
    <dbReference type="NCBI Taxonomy" id="2849687"/>
    <lineage>
        <taxon>Bacteria</taxon>
        <taxon>Pseudomonadati</taxon>
        <taxon>Pseudomonadota</taxon>
        <taxon>Betaproteobacteria</taxon>
        <taxon>Burkholderiales</taxon>
        <taxon>Oxalobacteraceae</taxon>
        <taxon>Noviherbaspirillum</taxon>
    </lineage>
</organism>
<feature type="transmembrane region" description="Helical" evidence="5">
    <location>
        <begin position="36"/>
        <end position="59"/>
    </location>
</feature>
<keyword evidence="4 5" id="KW-0472">Membrane</keyword>
<proteinExistence type="predicted"/>
<protein>
    <recommendedName>
        <fullName evidence="6">DUF1232 domain-containing protein</fullName>
    </recommendedName>
</protein>
<evidence type="ECO:0000256" key="3">
    <source>
        <dbReference type="ARBA" id="ARBA00022989"/>
    </source>
</evidence>
<reference evidence="7 8" key="1">
    <citation type="journal article" date="2022" name="Int. J. Syst. Evol. Microbiol.">
        <title>Noviherbaspirillum aridicola sp. nov., isolated from an arid soil in Pakistan.</title>
        <authorList>
            <person name="Khan I.U."/>
            <person name="Saqib M."/>
            <person name="Amin A."/>
            <person name="Hussain F."/>
            <person name="Li L."/>
            <person name="Liu Y.H."/>
            <person name="Fang B.Z."/>
            <person name="Ahmed I."/>
            <person name="Li W.J."/>
        </authorList>
    </citation>
    <scope>NUCLEOTIDE SEQUENCE [LARGE SCALE GENOMIC DNA]</scope>
    <source>
        <strain evidence="7 8">NCCP-691</strain>
    </source>
</reference>
<feature type="transmembrane region" description="Helical" evidence="5">
    <location>
        <begin position="65"/>
        <end position="84"/>
    </location>
</feature>
<evidence type="ECO:0000256" key="1">
    <source>
        <dbReference type="ARBA" id="ARBA00004127"/>
    </source>
</evidence>
<keyword evidence="3 5" id="KW-1133">Transmembrane helix</keyword>
<evidence type="ECO:0000256" key="5">
    <source>
        <dbReference type="SAM" id="Phobius"/>
    </source>
</evidence>
<feature type="transmembrane region" description="Helical" evidence="5">
    <location>
        <begin position="105"/>
        <end position="123"/>
    </location>
</feature>
<sequence length="135" mass="15264">MSLTERMRAWARGIKRDGVTLWFAYRHPATPWHARLLCVLVVAYALSPVDLIPDFIPVLGYLDDVILLPCLIWVAVRLVPAAVLDECRARAAEWMNREGRKPRSNWGLLLVALAWIAVSWLLWKALNGSGILGLH</sequence>
<dbReference type="Pfam" id="PF06803">
    <property type="entry name" value="DUF1232"/>
    <property type="match status" value="1"/>
</dbReference>
<keyword evidence="2 5" id="KW-0812">Transmembrane</keyword>
<comment type="caution">
    <text evidence="7">The sequence shown here is derived from an EMBL/GenBank/DDBJ whole genome shotgun (WGS) entry which is preliminary data.</text>
</comment>
<evidence type="ECO:0000256" key="2">
    <source>
        <dbReference type="ARBA" id="ARBA00022692"/>
    </source>
</evidence>
<dbReference type="RefSeq" id="WP_220806278.1">
    <property type="nucleotide sequence ID" value="NZ_BPMK01000001.1"/>
</dbReference>
<evidence type="ECO:0000256" key="4">
    <source>
        <dbReference type="ARBA" id="ARBA00023136"/>
    </source>
</evidence>
<dbReference type="EMBL" id="BPMK01000001">
    <property type="protein sequence ID" value="GIZ50089.1"/>
    <property type="molecule type" value="Genomic_DNA"/>
</dbReference>
<gene>
    <name evidence="7" type="ORF">NCCP691_01030</name>
</gene>
<evidence type="ECO:0000313" key="8">
    <source>
        <dbReference type="Proteomes" id="UP000887222"/>
    </source>
</evidence>
<keyword evidence="8" id="KW-1185">Reference proteome</keyword>
<dbReference type="Proteomes" id="UP000887222">
    <property type="component" value="Unassembled WGS sequence"/>
</dbReference>
<comment type="subcellular location">
    <subcellularLocation>
        <location evidence="1">Endomembrane system</location>
        <topology evidence="1">Multi-pass membrane protein</topology>
    </subcellularLocation>
</comment>
<evidence type="ECO:0000313" key="7">
    <source>
        <dbReference type="EMBL" id="GIZ50089.1"/>
    </source>
</evidence>
<name>A0ABQ4PZX9_9BURK</name>